<reference evidence="2" key="2">
    <citation type="submission" date="2006-09" db="EMBL/GenBank/DDBJ databases">
        <title>The genome sequence of Plasmodium falciparum Dd2.</title>
        <authorList>
            <consortium name="The Broad Institute Genome Sequencing Platform"/>
            <person name="Birren B."/>
            <person name="Lander E."/>
            <person name="Galagan J."/>
            <person name="Nusbaum C."/>
            <person name="Devon K."/>
            <person name="Henn M."/>
            <person name="Jaffe D."/>
            <person name="Butler J."/>
            <person name="Alvarez P."/>
            <person name="Gnerre S."/>
            <person name="Grabherr M."/>
            <person name="Kleber M."/>
            <person name="Mauceli E."/>
            <person name="Brockman W."/>
            <person name="MacCallum I.A."/>
            <person name="Rounsley S."/>
            <person name="Young S."/>
            <person name="LaButti K."/>
            <person name="Pushparaj V."/>
            <person name="DeCaprio D."/>
            <person name="Crawford M."/>
            <person name="Koehrsen M."/>
            <person name="Engels R."/>
            <person name="Montgomery P."/>
            <person name="Pearson M."/>
            <person name="Howarth C."/>
            <person name="Larson L."/>
            <person name="Luoma S."/>
            <person name="White J."/>
            <person name="Kodira C."/>
            <person name="Zeng Q."/>
            <person name="O'Leary S."/>
            <person name="Yandava C."/>
            <person name="Alvarado L."/>
            <person name="Wirth D."/>
            <person name="Volkman S."/>
            <person name="Hartl D."/>
        </authorList>
    </citation>
    <scope>NUCLEOTIDE SEQUENCE [LARGE SCALE GENOMIC DNA]</scope>
</reference>
<sequence>TNSFYSDNNIIIRRNSFSDIRNSNNIFCIGVIYDIHFACASILSSQHNLLKNSNEYKIEKQNKHNITNVINHTLNNIIQTNDTSKSIPVYNYQNNNSNTNTILFNTDKTHLKEKSLENYLTGSKSRSNTLEYDSKNNIFNIISATKI</sequence>
<name>A0A0L7MAB4_PLAF4</name>
<accession>A0A0L7MAB4</accession>
<evidence type="ECO:0000313" key="1">
    <source>
        <dbReference type="EMBL" id="KOB89753.1"/>
    </source>
</evidence>
<protein>
    <submittedName>
        <fullName evidence="1">Uncharacterized protein</fullName>
    </submittedName>
</protein>
<evidence type="ECO:0000313" key="2">
    <source>
        <dbReference type="Proteomes" id="UP000054282"/>
    </source>
</evidence>
<proteinExistence type="predicted"/>
<feature type="non-terminal residue" evidence="1">
    <location>
        <position position="1"/>
    </location>
</feature>
<dbReference type="KEGG" id="pfd:PFDG_05306"/>
<dbReference type="Proteomes" id="UP000054282">
    <property type="component" value="Unassembled WGS sequence"/>
</dbReference>
<reference evidence="2" key="1">
    <citation type="submission" date="2006-09" db="EMBL/GenBank/DDBJ databases">
        <title>Annotation of Plasmodium falciparum Dd2.</title>
        <authorList>
            <consortium name="The Broad Institute Genome Sequencing Platform"/>
            <person name="Volkman S.K."/>
            <person name="Neafsey D.E."/>
            <person name="Dash A.P."/>
            <person name="Chitnis C.E."/>
            <person name="Hartl D.L."/>
            <person name="Young S.K."/>
            <person name="Zeng Q."/>
            <person name="Koehrsen M."/>
            <person name="Alvarado L."/>
            <person name="Berlin A."/>
            <person name="Borenstein D."/>
            <person name="Chapman S.B."/>
            <person name="Chen Z."/>
            <person name="Engels R."/>
            <person name="Freedman E."/>
            <person name="Gellesch M."/>
            <person name="Goldberg J."/>
            <person name="Griggs A."/>
            <person name="Gujja S."/>
            <person name="Heilman E.R."/>
            <person name="Heiman D.I."/>
            <person name="Howarth C."/>
            <person name="Jen D."/>
            <person name="Larson L."/>
            <person name="Mehta T."/>
            <person name="Neiman D."/>
            <person name="Park D."/>
            <person name="Pearson M."/>
            <person name="Roberts A."/>
            <person name="Saif S."/>
            <person name="Shea T."/>
            <person name="Shenoy N."/>
            <person name="Sisk P."/>
            <person name="Stolte C."/>
            <person name="Sykes S."/>
            <person name="Walk T."/>
            <person name="White J."/>
            <person name="Yandava C."/>
            <person name="Haas B."/>
            <person name="Henn M.R."/>
            <person name="Nusbaum C."/>
            <person name="Birren B."/>
        </authorList>
    </citation>
    <scope>NUCLEOTIDE SEQUENCE [LARGE SCALE GENOMIC DNA]</scope>
</reference>
<gene>
    <name evidence="1" type="ORF">PFDG_05306</name>
</gene>
<dbReference type="AlphaFoldDB" id="A0A0L7MAB4"/>
<dbReference type="EMBL" id="GG703127">
    <property type="protein sequence ID" value="KOB89753.1"/>
    <property type="molecule type" value="Genomic_DNA"/>
</dbReference>
<organism evidence="1 2">
    <name type="scientific">Plasmodium falciparum (isolate Dd2)</name>
    <dbReference type="NCBI Taxonomy" id="57267"/>
    <lineage>
        <taxon>Eukaryota</taxon>
        <taxon>Sar</taxon>
        <taxon>Alveolata</taxon>
        <taxon>Apicomplexa</taxon>
        <taxon>Aconoidasida</taxon>
        <taxon>Haemosporida</taxon>
        <taxon>Plasmodiidae</taxon>
        <taxon>Plasmodium</taxon>
        <taxon>Plasmodium (Laverania)</taxon>
    </lineage>
</organism>